<gene>
    <name evidence="2" type="ORF">MPOR_15550</name>
</gene>
<feature type="compositionally biased region" description="Polar residues" evidence="1">
    <location>
        <begin position="117"/>
        <end position="126"/>
    </location>
</feature>
<dbReference type="EMBL" id="AP022570">
    <property type="protein sequence ID" value="BBX50529.1"/>
    <property type="molecule type" value="Genomic_DNA"/>
</dbReference>
<evidence type="ECO:0000256" key="1">
    <source>
        <dbReference type="SAM" id="MobiDB-lite"/>
    </source>
</evidence>
<dbReference type="Proteomes" id="UP000466785">
    <property type="component" value="Chromosome"/>
</dbReference>
<feature type="region of interest" description="Disordered" evidence="1">
    <location>
        <begin position="117"/>
        <end position="174"/>
    </location>
</feature>
<accession>A0A6N4V7W6</accession>
<proteinExistence type="predicted"/>
<dbReference type="KEGG" id="mpof:MPOR_15550"/>
<protein>
    <submittedName>
        <fullName evidence="2">Uncharacterized protein</fullName>
    </submittedName>
</protein>
<evidence type="ECO:0000313" key="3">
    <source>
        <dbReference type="Proteomes" id="UP000466785"/>
    </source>
</evidence>
<keyword evidence="3" id="KW-1185">Reference proteome</keyword>
<feature type="compositionally biased region" description="Basic and acidic residues" evidence="1">
    <location>
        <begin position="149"/>
        <end position="174"/>
    </location>
</feature>
<sequence length="174" mass="18090">MASDIERVAKALNALASDTGRTGQGVTHAVQEAARLLDRAQALRNSGVSVARLVGQLQAALDKGRSAAAGVEQIERTGHSFADRLADRAGGGQGTAGFLADVSIGFATALSFLGSPQSMLSDSPDTTGAGEVGGSSMIDRSLSAQSDLDDLHRFNRDRSDKMIRPEGHDPNRDS</sequence>
<reference evidence="2 3" key="1">
    <citation type="journal article" date="2019" name="Emerg. Microbes Infect.">
        <title>Comprehensive subspecies identification of 175 nontuberculous mycobacteria species based on 7547 genomic profiles.</title>
        <authorList>
            <person name="Matsumoto Y."/>
            <person name="Kinjo T."/>
            <person name="Motooka D."/>
            <person name="Nabeya D."/>
            <person name="Jung N."/>
            <person name="Uechi K."/>
            <person name="Horii T."/>
            <person name="Iida T."/>
            <person name="Fujita J."/>
            <person name="Nakamura S."/>
        </authorList>
    </citation>
    <scope>NUCLEOTIDE SEQUENCE [LARGE SCALE GENOMIC DNA]</scope>
    <source>
        <strain evidence="2 3">JCM 12603</strain>
    </source>
</reference>
<dbReference type="AlphaFoldDB" id="A0A6N4V7W6"/>
<name>A0A6N4V7W6_9MYCO</name>
<dbReference type="RefSeq" id="WP_163673164.1">
    <property type="nucleotide sequence ID" value="NZ_AP022570.1"/>
</dbReference>
<organism evidence="2 3">
    <name type="scientific">Mycolicibacterium poriferae</name>
    <dbReference type="NCBI Taxonomy" id="39694"/>
    <lineage>
        <taxon>Bacteria</taxon>
        <taxon>Bacillati</taxon>
        <taxon>Actinomycetota</taxon>
        <taxon>Actinomycetes</taxon>
        <taxon>Mycobacteriales</taxon>
        <taxon>Mycobacteriaceae</taxon>
        <taxon>Mycolicibacterium</taxon>
    </lineage>
</organism>
<evidence type="ECO:0000313" key="2">
    <source>
        <dbReference type="EMBL" id="BBX50529.1"/>
    </source>
</evidence>